<name>A0A382XWY8_9ZZZZ</name>
<evidence type="ECO:0008006" key="2">
    <source>
        <dbReference type="Google" id="ProtNLM"/>
    </source>
</evidence>
<accession>A0A382XWY8</accession>
<evidence type="ECO:0000313" key="1">
    <source>
        <dbReference type="EMBL" id="SVD75622.1"/>
    </source>
</evidence>
<reference evidence="1" key="1">
    <citation type="submission" date="2018-05" db="EMBL/GenBank/DDBJ databases">
        <authorList>
            <person name="Lanie J.A."/>
            <person name="Ng W.-L."/>
            <person name="Kazmierczak K.M."/>
            <person name="Andrzejewski T.M."/>
            <person name="Davidsen T.M."/>
            <person name="Wayne K.J."/>
            <person name="Tettelin H."/>
            <person name="Glass J.I."/>
            <person name="Rusch D."/>
            <person name="Podicherti R."/>
            <person name="Tsui H.-C.T."/>
            <person name="Winkler M.E."/>
        </authorList>
    </citation>
    <scope>NUCLEOTIDE SEQUENCE</scope>
</reference>
<dbReference type="EMBL" id="UINC01171189">
    <property type="protein sequence ID" value="SVD75622.1"/>
    <property type="molecule type" value="Genomic_DNA"/>
</dbReference>
<dbReference type="InterPro" id="IPR014710">
    <property type="entry name" value="RmlC-like_jellyroll"/>
</dbReference>
<dbReference type="SUPFAM" id="SSF51182">
    <property type="entry name" value="RmlC-like cupins"/>
    <property type="match status" value="1"/>
</dbReference>
<protein>
    <recommendedName>
        <fullName evidence="2">Cupin 2 conserved barrel domain-containing protein</fullName>
    </recommendedName>
</protein>
<dbReference type="AlphaFoldDB" id="A0A382XWY8"/>
<feature type="non-terminal residue" evidence="1">
    <location>
        <position position="1"/>
    </location>
</feature>
<sequence>KIRIEAGDSLYIPGGMPHNEIETSDKFELIEVSVPADMGTESCAPPNGPQ</sequence>
<dbReference type="InterPro" id="IPR011051">
    <property type="entry name" value="RmlC_Cupin_sf"/>
</dbReference>
<gene>
    <name evidence="1" type="ORF">METZ01_LOCUS428476</name>
</gene>
<dbReference type="Gene3D" id="2.60.120.10">
    <property type="entry name" value="Jelly Rolls"/>
    <property type="match status" value="1"/>
</dbReference>
<proteinExistence type="predicted"/>
<organism evidence="1">
    <name type="scientific">marine metagenome</name>
    <dbReference type="NCBI Taxonomy" id="408172"/>
    <lineage>
        <taxon>unclassified sequences</taxon>
        <taxon>metagenomes</taxon>
        <taxon>ecological metagenomes</taxon>
    </lineage>
</organism>